<dbReference type="Pfam" id="PF02782">
    <property type="entry name" value="FGGY_C"/>
    <property type="match status" value="1"/>
</dbReference>
<organism evidence="4">
    <name type="scientific">bioreactor metagenome</name>
    <dbReference type="NCBI Taxonomy" id="1076179"/>
    <lineage>
        <taxon>unclassified sequences</taxon>
        <taxon>metagenomes</taxon>
        <taxon>ecological metagenomes</taxon>
    </lineage>
</organism>
<dbReference type="EMBL" id="VSSQ01099317">
    <property type="protein sequence ID" value="MPN41946.1"/>
    <property type="molecule type" value="Genomic_DNA"/>
</dbReference>
<dbReference type="PANTHER" id="PTHR43095:SF5">
    <property type="entry name" value="XYLULOSE KINASE"/>
    <property type="match status" value="1"/>
</dbReference>
<dbReference type="InterPro" id="IPR043129">
    <property type="entry name" value="ATPase_NBD"/>
</dbReference>
<dbReference type="PANTHER" id="PTHR43095">
    <property type="entry name" value="SUGAR KINASE"/>
    <property type="match status" value="1"/>
</dbReference>
<keyword evidence="2" id="KW-0418">Kinase</keyword>
<name>A0A645HTQ0_9ZZZZ</name>
<dbReference type="SUPFAM" id="SSF53067">
    <property type="entry name" value="Actin-like ATPase domain"/>
    <property type="match status" value="1"/>
</dbReference>
<sequence length="103" mass="10810">MGEKVSCIRLTGGASRSDGFRRILADVFQARIETISVTDSAGLGAAMRAANGVSGIPFEALSGMFSVAEESFAPDPSRAQIYGKLLKDFEAFENSFAAGIGSR</sequence>
<dbReference type="GO" id="GO:0005975">
    <property type="term" value="P:carbohydrate metabolic process"/>
    <property type="evidence" value="ECO:0007669"/>
    <property type="project" value="InterPro"/>
</dbReference>
<reference evidence="4" key="1">
    <citation type="submission" date="2019-08" db="EMBL/GenBank/DDBJ databases">
        <authorList>
            <person name="Kucharzyk K."/>
            <person name="Murdoch R.W."/>
            <person name="Higgins S."/>
            <person name="Loffler F."/>
        </authorList>
    </citation>
    <scope>NUCLEOTIDE SEQUENCE</scope>
</reference>
<evidence type="ECO:0000259" key="3">
    <source>
        <dbReference type="Pfam" id="PF02782"/>
    </source>
</evidence>
<dbReference type="AlphaFoldDB" id="A0A645HTQ0"/>
<dbReference type="GO" id="GO:0016301">
    <property type="term" value="F:kinase activity"/>
    <property type="evidence" value="ECO:0007669"/>
    <property type="project" value="UniProtKB-KW"/>
</dbReference>
<feature type="domain" description="Carbohydrate kinase FGGY C-terminal" evidence="3">
    <location>
        <begin position="2"/>
        <end position="50"/>
    </location>
</feature>
<dbReference type="InterPro" id="IPR018485">
    <property type="entry name" value="FGGY_C"/>
</dbReference>
<dbReference type="Gene3D" id="3.30.420.40">
    <property type="match status" value="1"/>
</dbReference>
<evidence type="ECO:0000256" key="1">
    <source>
        <dbReference type="ARBA" id="ARBA00022679"/>
    </source>
</evidence>
<keyword evidence="1" id="KW-0808">Transferase</keyword>
<proteinExistence type="predicted"/>
<dbReference type="InterPro" id="IPR050406">
    <property type="entry name" value="FGGY_Carb_Kinase"/>
</dbReference>
<evidence type="ECO:0000256" key="2">
    <source>
        <dbReference type="ARBA" id="ARBA00022777"/>
    </source>
</evidence>
<comment type="caution">
    <text evidence="4">The sequence shown here is derived from an EMBL/GenBank/DDBJ whole genome shotgun (WGS) entry which is preliminary data.</text>
</comment>
<accession>A0A645HTQ0</accession>
<evidence type="ECO:0000313" key="4">
    <source>
        <dbReference type="EMBL" id="MPN41946.1"/>
    </source>
</evidence>
<protein>
    <recommendedName>
        <fullName evidence="3">Carbohydrate kinase FGGY C-terminal domain-containing protein</fullName>
    </recommendedName>
</protein>
<gene>
    <name evidence="4" type="ORF">SDC9_189501</name>
</gene>